<sequence length="139" mass="14598">PPLALASAATGALAASVAPVAWAERAVRRGAQRSLTVGLLLGLLLLAGYAALSVRDLVTGTASWDTDIYASILWTITGHQLMHVLVLGAFAGAVAALAWRGHFHRERREAVQAAALYWCFVAASGLLSYATVHVAPRLL</sequence>
<dbReference type="InterPro" id="IPR013833">
    <property type="entry name" value="Cyt_c_oxidase_su3_a-hlx"/>
</dbReference>
<evidence type="ECO:0000259" key="9">
    <source>
        <dbReference type="PROSITE" id="PS50253"/>
    </source>
</evidence>
<feature type="transmembrane region" description="Helical" evidence="8">
    <location>
        <begin position="111"/>
        <end position="132"/>
    </location>
</feature>
<dbReference type="AlphaFoldDB" id="A0A150T9J8"/>
<evidence type="ECO:0000256" key="7">
    <source>
        <dbReference type="RuleBase" id="RU003376"/>
    </source>
</evidence>
<feature type="non-terminal residue" evidence="10">
    <location>
        <position position="1"/>
    </location>
</feature>
<accession>A0A150T9J8</accession>
<gene>
    <name evidence="10" type="ORF">BE21_56640</name>
</gene>
<dbReference type="PANTHER" id="PTHR11403:SF2">
    <property type="entry name" value="CYTOCHROME BO(3) UBIQUINOL OXIDASE SUBUNIT 3"/>
    <property type="match status" value="1"/>
</dbReference>
<protein>
    <recommendedName>
        <fullName evidence="9">Heme-copper oxidase subunit III family profile domain-containing protein</fullName>
    </recommendedName>
</protein>
<feature type="domain" description="Heme-copper oxidase subunit III family profile" evidence="9">
    <location>
        <begin position="1"/>
        <end position="137"/>
    </location>
</feature>
<dbReference type="SUPFAM" id="SSF81452">
    <property type="entry name" value="Cytochrome c oxidase subunit III-like"/>
    <property type="match status" value="1"/>
</dbReference>
<dbReference type="Pfam" id="PF00510">
    <property type="entry name" value="COX3"/>
    <property type="match status" value="1"/>
</dbReference>
<dbReference type="GO" id="GO:0004129">
    <property type="term" value="F:cytochrome-c oxidase activity"/>
    <property type="evidence" value="ECO:0007669"/>
    <property type="project" value="InterPro"/>
</dbReference>
<keyword evidence="6 8" id="KW-0472">Membrane</keyword>
<evidence type="ECO:0000256" key="3">
    <source>
        <dbReference type="ARBA" id="ARBA00022475"/>
    </source>
</evidence>
<dbReference type="PANTHER" id="PTHR11403">
    <property type="entry name" value="CYTOCHROME C OXIDASE SUBUNIT III"/>
    <property type="match status" value="1"/>
</dbReference>
<keyword evidence="5 8" id="KW-1133">Transmembrane helix</keyword>
<evidence type="ECO:0000256" key="8">
    <source>
        <dbReference type="SAM" id="Phobius"/>
    </source>
</evidence>
<dbReference type="Proteomes" id="UP000075502">
    <property type="component" value="Unassembled WGS sequence"/>
</dbReference>
<comment type="subcellular location">
    <subcellularLocation>
        <location evidence="1 7">Cell membrane</location>
        <topology evidence="1 7">Multi-pass membrane protein</topology>
    </subcellularLocation>
</comment>
<evidence type="ECO:0000256" key="2">
    <source>
        <dbReference type="ARBA" id="ARBA00010581"/>
    </source>
</evidence>
<name>A0A150T9J8_SORCE</name>
<dbReference type="InterPro" id="IPR024791">
    <property type="entry name" value="Cyt_c/ubiquinol_Oxase_su3"/>
</dbReference>
<dbReference type="InterPro" id="IPR000298">
    <property type="entry name" value="Cyt_c_oxidase-like_su3"/>
</dbReference>
<keyword evidence="4 7" id="KW-0812">Transmembrane</keyword>
<evidence type="ECO:0000313" key="10">
    <source>
        <dbReference type="EMBL" id="KYG01354.1"/>
    </source>
</evidence>
<comment type="similarity">
    <text evidence="2 7">Belongs to the cytochrome c oxidase subunit 3 family.</text>
</comment>
<dbReference type="PROSITE" id="PS50253">
    <property type="entry name" value="COX3"/>
    <property type="match status" value="1"/>
</dbReference>
<feature type="transmembrane region" description="Helical" evidence="8">
    <location>
        <begin position="6"/>
        <end position="23"/>
    </location>
</feature>
<dbReference type="Gene3D" id="1.20.120.80">
    <property type="entry name" value="Cytochrome c oxidase, subunit III, four-helix bundle"/>
    <property type="match status" value="1"/>
</dbReference>
<evidence type="ECO:0000256" key="4">
    <source>
        <dbReference type="ARBA" id="ARBA00022692"/>
    </source>
</evidence>
<evidence type="ECO:0000256" key="6">
    <source>
        <dbReference type="ARBA" id="ARBA00023136"/>
    </source>
</evidence>
<comment type="caution">
    <text evidence="10">The sequence shown here is derived from an EMBL/GenBank/DDBJ whole genome shotgun (WGS) entry which is preliminary data.</text>
</comment>
<feature type="transmembrane region" description="Helical" evidence="8">
    <location>
        <begin position="35"/>
        <end position="52"/>
    </location>
</feature>
<organism evidence="10 11">
    <name type="scientific">Sorangium cellulosum</name>
    <name type="common">Polyangium cellulosum</name>
    <dbReference type="NCBI Taxonomy" id="56"/>
    <lineage>
        <taxon>Bacteria</taxon>
        <taxon>Pseudomonadati</taxon>
        <taxon>Myxococcota</taxon>
        <taxon>Polyangia</taxon>
        <taxon>Polyangiales</taxon>
        <taxon>Polyangiaceae</taxon>
        <taxon>Sorangium</taxon>
    </lineage>
</organism>
<evidence type="ECO:0000313" key="11">
    <source>
        <dbReference type="Proteomes" id="UP000075502"/>
    </source>
</evidence>
<dbReference type="GO" id="GO:0019646">
    <property type="term" value="P:aerobic electron transport chain"/>
    <property type="evidence" value="ECO:0007669"/>
    <property type="project" value="InterPro"/>
</dbReference>
<feature type="transmembrane region" description="Helical" evidence="8">
    <location>
        <begin position="72"/>
        <end position="99"/>
    </location>
</feature>
<evidence type="ECO:0000256" key="5">
    <source>
        <dbReference type="ARBA" id="ARBA00022989"/>
    </source>
</evidence>
<evidence type="ECO:0000256" key="1">
    <source>
        <dbReference type="ARBA" id="ARBA00004651"/>
    </source>
</evidence>
<proteinExistence type="inferred from homology"/>
<reference evidence="10 11" key="1">
    <citation type="submission" date="2014-02" db="EMBL/GenBank/DDBJ databases">
        <title>The small core and large imbalanced accessory genome model reveals a collaborative survival strategy of Sorangium cellulosum strains in nature.</title>
        <authorList>
            <person name="Han K."/>
            <person name="Peng R."/>
            <person name="Blom J."/>
            <person name="Li Y.-Z."/>
        </authorList>
    </citation>
    <scope>NUCLEOTIDE SEQUENCE [LARGE SCALE GENOMIC DNA]</scope>
    <source>
        <strain evidence="10 11">So0007-03</strain>
    </source>
</reference>
<dbReference type="GO" id="GO:0005886">
    <property type="term" value="C:plasma membrane"/>
    <property type="evidence" value="ECO:0007669"/>
    <property type="project" value="UniProtKB-SubCell"/>
</dbReference>
<keyword evidence="3" id="KW-1003">Cell membrane</keyword>
<dbReference type="InterPro" id="IPR035973">
    <property type="entry name" value="Cyt_c_oxidase_su3-like_sf"/>
</dbReference>
<dbReference type="EMBL" id="JEME01003296">
    <property type="protein sequence ID" value="KYG01354.1"/>
    <property type="molecule type" value="Genomic_DNA"/>
</dbReference>